<dbReference type="FunFam" id="4.10.860.120:FF:000006">
    <property type="entry name" value="DNA-directed RNA polymerase subunit"/>
    <property type="match status" value="1"/>
</dbReference>
<dbReference type="FunFam" id="2.40.40.20:FF:000019">
    <property type="entry name" value="DNA-directed RNA polymerase II subunit RPB1"/>
    <property type="match status" value="1"/>
</dbReference>
<dbReference type="Pfam" id="PF04997">
    <property type="entry name" value="RNA_pol_Rpb1_1"/>
    <property type="match status" value="1"/>
</dbReference>
<comment type="catalytic activity">
    <reaction evidence="12 14">
        <text>RNA(n) + a ribonucleoside 5'-triphosphate = RNA(n+1) + diphosphate</text>
        <dbReference type="Rhea" id="RHEA:21248"/>
        <dbReference type="Rhea" id="RHEA-COMP:14527"/>
        <dbReference type="Rhea" id="RHEA-COMP:17342"/>
        <dbReference type="ChEBI" id="CHEBI:33019"/>
        <dbReference type="ChEBI" id="CHEBI:61557"/>
        <dbReference type="ChEBI" id="CHEBI:140395"/>
        <dbReference type="EC" id="2.7.7.6"/>
    </reaction>
</comment>
<dbReference type="OrthoDB" id="270392at2759"/>
<evidence type="ECO:0000256" key="10">
    <source>
        <dbReference type="ARBA" id="ARBA00023163"/>
    </source>
</evidence>
<evidence type="ECO:0000256" key="6">
    <source>
        <dbReference type="ARBA" id="ARBA00022695"/>
    </source>
</evidence>
<keyword evidence="8" id="KW-0862">Zinc</keyword>
<dbReference type="EMBL" id="MCFH01000047">
    <property type="protein sequence ID" value="ORX44197.1"/>
    <property type="molecule type" value="Genomic_DNA"/>
</dbReference>
<dbReference type="InterPro" id="IPR007081">
    <property type="entry name" value="RNA_pol_Rpb1_5"/>
</dbReference>
<reference evidence="17 18" key="1">
    <citation type="submission" date="2016-08" db="EMBL/GenBank/DDBJ databases">
        <title>Genomes of anaerobic fungi encode conserved fungal cellulosomes for biomass hydrolysis.</title>
        <authorList>
            <consortium name="DOE Joint Genome Institute"/>
            <person name="Haitjema C.H."/>
            <person name="Gilmore S.P."/>
            <person name="Henske J.K."/>
            <person name="Solomon K.V."/>
            <person name="De Groot R."/>
            <person name="Kuo A."/>
            <person name="Mondo S.J."/>
            <person name="Salamov A.A."/>
            <person name="Labutti K."/>
            <person name="Zhao Z."/>
            <person name="Chiniquy J."/>
            <person name="Barry K."/>
            <person name="Brewer H.M."/>
            <person name="Purvine S.O."/>
            <person name="Wright A.T."/>
            <person name="Boxma B."/>
            <person name="Van Alen T."/>
            <person name="Hackstein J.H."/>
            <person name="Baker S.E."/>
            <person name="Grigoriev I.V."/>
            <person name="O'Malley M.A."/>
        </authorList>
    </citation>
    <scope>NUCLEOTIDE SEQUENCE [LARGE SCALE GENOMIC DNA]</scope>
    <source>
        <strain evidence="18">finn</strain>
    </source>
</reference>
<keyword evidence="7" id="KW-0479">Metal-binding</keyword>
<sequence length="1641" mass="184354">MNIENPVLKKVSSVSFSFYTSDEIRKLSVKQITNPATLDNLGHPTTGGLYDLALGPYERDDSCHTCGLGYFECPGHFGHIELPVPLYNTIVFKTLYKLMQSLCFCCHHFRTGRVKMQTYIAKFRLVYAGLLVEAKEVEDFIQRINPVRLEEDNAKKVPQLSEDEIIEEIKKYTDEKIAENPHQYVKTTILNLELHKLEKEFLKDIPALSCHNCKGISPKLRKEGSHKIFQKDLPSKSKAIMNAKGISFEPLFKTETDEYYDSDDDNTKSEGKFITPLDTLRHMELLWKNEKEILDLIYGKNTGNGVRESSYKSFFLDVIPVSPSRFRPASKVNGIAHQHAQNTHLENILKQINYIIDVHHQSKSLEKSDAEEITQDNRIINSWINLQISVNTMLDNTTNPNQYTKDGKPLTPGIRQVLEKKEGLFRKHMMGKRVNYAARSVISPDVNIETNEIGIPPAFAVKLTYPEAVTQYNVNELRQCVINGPDVWPGATHVQDSNGTLLNLKSLDMTARMAVANQLLTPSIESNDMQIQAHTNKKVYRHIRNGDYVLMNRQPTLHKPSIMAHTARILPKEKTLRMHYANCNTYNADFDGDEMNLHFLQSDTARAEAMLIARTDQQYLVPTDGGVLRGLIQDHVCAGVGMTNKDSFFDKGEYMQLVYAALRCEGGIGATNSEGNGSIEDDVPIGFNGRVVTLTPAILKPYPMWTGKQIISTILLNLTGHNKPLNLESKAKIPGRYWGKVAEEEQKVIISDGYLTQGIMDKSQLGASANGLVHAVYEVYGAPYAGKLLSILSRLLTNYLQHTGFSCRMDDLLLTPEGDKIRKEIIKKSFTAGKKTALQHTSVIDEDGKSVFSKKEYDTELKKRLEHIIRSDERLANLDGVMKGKFNGITSEIISSCIPNHLYRVFPENNMQKMTVSGAKGSNVNVSQISCLLGQQELEGRRVPVMVSGKTLPSFQPYDTSARAGGYIAGRFLTGIKPQEYFFHCMAGREGLIDTAVKTSRSGYLQRCLVKHLEGLRVQYDNTVRDSDGSIVQFLYGEDSLDVQKQKTLNQFGFWAKNYYAAVNKLKLPMVVSSPHIIANEAEKYIKKSVKKPSKYDTALSLYSPSRYIGSTSDAFFKNLNEYIEKNPDNILVEKDSKNGKTGITGKKFKALMNLKYMSAVIEPGESVGLLAAESIGEPSTQMTLNTFHFAGFGAKNVTLGIPRLREIIMTASDHIQTPMMTLPLKDEVSDSMSKRICCQLSKLVLANVINHLEVIETLKSKDNFGHRYKIYTVKLSLWNNKDSSEEYEVTTKDIEKCILLRFIKGMEKAIQKVLKTSSKGIAEEREEADAIIGVELGSFENGEIEKINKNQKSKNDEDEDATNTNLAKKQKQQASYEGPDEEDRKILEKLEKEMDDTMDVDGEDNDEMDVDGEEEKVNSKQNIAKIISGSKWASRYHFNKKDNVCEIDFKFPSTTKKILMLGIAEDICHKTVIREIKGISKCYPIQNESENDKSKNLATEGVNLKGLWWFSDQIDLNKIYSNDIAAILRTYGVEAARGAIIKEIGSVFGVYGISVDKRHLTLIADYMTFEGAYKPFNRMGIASNPSPFVSMSYETTMSFLTSATLNGEVDYLDSPSSRIVMGQPVQNGTGSFDVLLPINA</sequence>
<dbReference type="FunFam" id="3.30.1490.180:FF:000003">
    <property type="entry name" value="DNA-directed RNA polymerase subunit"/>
    <property type="match status" value="1"/>
</dbReference>
<dbReference type="PANTHER" id="PTHR19376:SF11">
    <property type="entry name" value="DNA-DIRECTED RNA POLYMERASE I SUBUNIT RPA1"/>
    <property type="match status" value="1"/>
</dbReference>
<evidence type="ECO:0000256" key="4">
    <source>
        <dbReference type="ARBA" id="ARBA00022478"/>
    </source>
</evidence>
<dbReference type="Proteomes" id="UP000193719">
    <property type="component" value="Unassembled WGS sequence"/>
</dbReference>
<dbReference type="InterPro" id="IPR045867">
    <property type="entry name" value="DNA-dir_RpoC_beta_prime"/>
</dbReference>
<dbReference type="Gene3D" id="1.10.357.120">
    <property type="match status" value="1"/>
</dbReference>
<dbReference type="Gene3D" id="6.10.250.2940">
    <property type="match status" value="1"/>
</dbReference>
<dbReference type="InterPro" id="IPR038120">
    <property type="entry name" value="Rpb1_funnel_sf"/>
</dbReference>
<evidence type="ECO:0000256" key="2">
    <source>
        <dbReference type="ARBA" id="ARBA00006460"/>
    </source>
</evidence>
<dbReference type="InterPro" id="IPR006592">
    <property type="entry name" value="RNA_pol_N"/>
</dbReference>
<evidence type="ECO:0000256" key="3">
    <source>
        <dbReference type="ARBA" id="ARBA00011251"/>
    </source>
</evidence>
<evidence type="ECO:0000256" key="12">
    <source>
        <dbReference type="ARBA" id="ARBA00048552"/>
    </source>
</evidence>
<dbReference type="EC" id="2.7.7.6" evidence="14"/>
<keyword evidence="18" id="KW-1185">Reference proteome</keyword>
<dbReference type="InterPro" id="IPR007066">
    <property type="entry name" value="RNA_pol_Rpb1_3"/>
</dbReference>
<protein>
    <recommendedName>
        <fullName evidence="14">DNA-directed RNA polymerase subunit</fullName>
        <ecNumber evidence="14">2.7.7.6</ecNumber>
    </recommendedName>
</protein>
<comment type="subunit">
    <text evidence="3">Component of the RNA polymerase I (Pol I) complex consisting of at least 13 subunits.</text>
</comment>
<dbReference type="GO" id="GO:0006351">
    <property type="term" value="P:DNA-templated transcription"/>
    <property type="evidence" value="ECO:0007669"/>
    <property type="project" value="InterPro"/>
</dbReference>
<comment type="function">
    <text evidence="13">DNA-dependent RNA polymerase catalyzes the transcription of DNA into RNA using the four ribonucleoside triphosphates as substrates. Largest and catalytic core component of RNA polymerase I which synthesizes ribosomal RNA precursors. Forms the polymerase active center together with the second largest subunit. A single stranded DNA template strand of the promoter is positioned within the central active site cleft of Pol I. A bridging helix emanates from RPA1 and crosses the cleft near the catalytic site and is thought to promote translocation of Pol I by acting as a ratchet that moves the RNA-DNA hybrid through the active site by switching from straight to bent conformations at each step of nucleotide addition.</text>
</comment>
<dbReference type="PANTHER" id="PTHR19376">
    <property type="entry name" value="DNA-DIRECTED RNA POLYMERASE"/>
    <property type="match status" value="1"/>
</dbReference>
<dbReference type="GO" id="GO:0046872">
    <property type="term" value="F:metal ion binding"/>
    <property type="evidence" value="ECO:0007669"/>
    <property type="project" value="UniProtKB-KW"/>
</dbReference>
<dbReference type="InterPro" id="IPR000722">
    <property type="entry name" value="RNA_pol_asu"/>
</dbReference>
<dbReference type="GO" id="GO:0003677">
    <property type="term" value="F:DNA binding"/>
    <property type="evidence" value="ECO:0007669"/>
    <property type="project" value="InterPro"/>
</dbReference>
<dbReference type="Gene3D" id="2.40.40.20">
    <property type="match status" value="1"/>
</dbReference>
<dbReference type="Gene3D" id="3.30.70.2850">
    <property type="match status" value="1"/>
</dbReference>
<evidence type="ECO:0000256" key="14">
    <source>
        <dbReference type="RuleBase" id="RU004279"/>
    </source>
</evidence>
<proteinExistence type="inferred from homology"/>
<dbReference type="GO" id="GO:0003899">
    <property type="term" value="F:DNA-directed RNA polymerase activity"/>
    <property type="evidence" value="ECO:0007669"/>
    <property type="project" value="UniProtKB-EC"/>
</dbReference>
<comment type="similarity">
    <text evidence="2 14">Belongs to the RNA polymerase beta' chain family.</text>
</comment>
<dbReference type="Pfam" id="PF00623">
    <property type="entry name" value="RNA_pol_Rpb1_2"/>
    <property type="match status" value="1"/>
</dbReference>
<feature type="domain" description="RNA polymerase N-terminal" evidence="16">
    <location>
        <begin position="312"/>
        <end position="643"/>
    </location>
</feature>
<dbReference type="Pfam" id="PF04998">
    <property type="entry name" value="RNA_pol_Rpb1_5"/>
    <property type="match status" value="1"/>
</dbReference>
<evidence type="ECO:0000259" key="16">
    <source>
        <dbReference type="SMART" id="SM00663"/>
    </source>
</evidence>
<keyword evidence="10 14" id="KW-0804">Transcription</keyword>
<gene>
    <name evidence="17" type="ORF">BCR36DRAFT_373494</name>
</gene>
<keyword evidence="9" id="KW-0460">Magnesium</keyword>
<name>A0A1Y1V0U6_9FUNG</name>
<dbReference type="GO" id="GO:0005736">
    <property type="term" value="C:RNA polymerase I complex"/>
    <property type="evidence" value="ECO:0007669"/>
    <property type="project" value="UniProtKB-ARBA"/>
</dbReference>
<dbReference type="Gene3D" id="3.30.1490.180">
    <property type="entry name" value="RNA polymerase ii"/>
    <property type="match status" value="1"/>
</dbReference>
<evidence type="ECO:0000256" key="8">
    <source>
        <dbReference type="ARBA" id="ARBA00022833"/>
    </source>
</evidence>
<dbReference type="Pfam" id="PF05000">
    <property type="entry name" value="RNA_pol_Rpb1_4"/>
    <property type="match status" value="1"/>
</dbReference>
<dbReference type="Pfam" id="PF04983">
    <property type="entry name" value="RNA_pol_Rpb1_3"/>
    <property type="match status" value="1"/>
</dbReference>
<evidence type="ECO:0000256" key="11">
    <source>
        <dbReference type="ARBA" id="ARBA00023242"/>
    </source>
</evidence>
<feature type="compositionally biased region" description="Acidic residues" evidence="15">
    <location>
        <begin position="1394"/>
        <end position="1415"/>
    </location>
</feature>
<dbReference type="SUPFAM" id="SSF64484">
    <property type="entry name" value="beta and beta-prime subunits of DNA dependent RNA-polymerase"/>
    <property type="match status" value="1"/>
</dbReference>
<evidence type="ECO:0000256" key="5">
    <source>
        <dbReference type="ARBA" id="ARBA00022679"/>
    </source>
</evidence>
<evidence type="ECO:0000256" key="15">
    <source>
        <dbReference type="SAM" id="MobiDB-lite"/>
    </source>
</evidence>
<evidence type="ECO:0000313" key="17">
    <source>
        <dbReference type="EMBL" id="ORX44197.1"/>
    </source>
</evidence>
<dbReference type="Gene3D" id="1.10.150.390">
    <property type="match status" value="1"/>
</dbReference>
<dbReference type="InterPro" id="IPR015699">
    <property type="entry name" value="DNA-dir_RNA_pol1_lsu_N"/>
</dbReference>
<dbReference type="InterPro" id="IPR007083">
    <property type="entry name" value="RNA_pol_Rpb1_4"/>
</dbReference>
<evidence type="ECO:0000256" key="9">
    <source>
        <dbReference type="ARBA" id="ARBA00022842"/>
    </source>
</evidence>
<dbReference type="Gene3D" id="4.10.860.120">
    <property type="entry name" value="RNA polymerase II, clamp domain"/>
    <property type="match status" value="1"/>
</dbReference>
<dbReference type="Gene3D" id="1.10.274.100">
    <property type="entry name" value="RNA polymerase Rpb1, domain 3"/>
    <property type="match status" value="1"/>
</dbReference>
<comment type="subcellular location">
    <subcellularLocation>
        <location evidence="1">Nucleus</location>
    </subcellularLocation>
</comment>
<feature type="compositionally biased region" description="Basic and acidic residues" evidence="15">
    <location>
        <begin position="1383"/>
        <end position="1393"/>
    </location>
</feature>
<dbReference type="CDD" id="cd01435">
    <property type="entry name" value="RNAP_I_RPA1_N"/>
    <property type="match status" value="1"/>
</dbReference>
<comment type="caution">
    <text evidence="17">The sequence shown here is derived from an EMBL/GenBank/DDBJ whole genome shotgun (WGS) entry which is preliminary data.</text>
</comment>
<feature type="compositionally biased region" description="Polar residues" evidence="15">
    <location>
        <begin position="1363"/>
        <end position="1376"/>
    </location>
</feature>
<dbReference type="CDD" id="cd02735">
    <property type="entry name" value="RNAP_I_Rpa1_C"/>
    <property type="match status" value="1"/>
</dbReference>
<feature type="region of interest" description="Disordered" evidence="15">
    <location>
        <begin position="1346"/>
        <end position="1418"/>
    </location>
</feature>
<evidence type="ECO:0000256" key="7">
    <source>
        <dbReference type="ARBA" id="ARBA00022723"/>
    </source>
</evidence>
<keyword evidence="11" id="KW-0539">Nucleus</keyword>
<dbReference type="InterPro" id="IPR007080">
    <property type="entry name" value="RNA_pol_Rpb1_1"/>
</dbReference>
<dbReference type="STRING" id="1754191.A0A1Y1V0U6"/>
<evidence type="ECO:0000256" key="13">
    <source>
        <dbReference type="ARBA" id="ARBA00053996"/>
    </source>
</evidence>
<organism evidence="17 18">
    <name type="scientific">Piromyces finnis</name>
    <dbReference type="NCBI Taxonomy" id="1754191"/>
    <lineage>
        <taxon>Eukaryota</taxon>
        <taxon>Fungi</taxon>
        <taxon>Fungi incertae sedis</taxon>
        <taxon>Chytridiomycota</taxon>
        <taxon>Chytridiomycota incertae sedis</taxon>
        <taxon>Neocallimastigomycetes</taxon>
        <taxon>Neocallimastigales</taxon>
        <taxon>Neocallimastigaceae</taxon>
        <taxon>Piromyces</taxon>
    </lineage>
</organism>
<accession>A0A1Y1V0U6</accession>
<dbReference type="InterPro" id="IPR042102">
    <property type="entry name" value="RNA_pol_Rpb1_3_sf"/>
</dbReference>
<keyword evidence="5 14" id="KW-0808">Transferase</keyword>
<evidence type="ECO:0000313" key="18">
    <source>
        <dbReference type="Proteomes" id="UP000193719"/>
    </source>
</evidence>
<evidence type="ECO:0000256" key="1">
    <source>
        <dbReference type="ARBA" id="ARBA00004123"/>
    </source>
</evidence>
<dbReference type="Gene3D" id="1.10.132.30">
    <property type="match status" value="1"/>
</dbReference>
<dbReference type="InterPro" id="IPR047107">
    <property type="entry name" value="DNA-dir_RNA_pol1_lsu_C"/>
</dbReference>
<dbReference type="FunFam" id="1.10.150.390:FF:000005">
    <property type="entry name" value="DNA-directed RNA polymerase subunit"/>
    <property type="match status" value="1"/>
</dbReference>
<dbReference type="SMART" id="SM00663">
    <property type="entry name" value="RPOLA_N"/>
    <property type="match status" value="1"/>
</dbReference>
<keyword evidence="4 14" id="KW-0240">DNA-directed RNA polymerase</keyword>
<reference evidence="17 18" key="2">
    <citation type="submission" date="2016-08" db="EMBL/GenBank/DDBJ databases">
        <title>Pervasive Adenine N6-methylation of Active Genes in Fungi.</title>
        <authorList>
            <consortium name="DOE Joint Genome Institute"/>
            <person name="Mondo S.J."/>
            <person name="Dannebaum R.O."/>
            <person name="Kuo R.C."/>
            <person name="Labutti K."/>
            <person name="Haridas S."/>
            <person name="Kuo A."/>
            <person name="Salamov A."/>
            <person name="Ahrendt S.R."/>
            <person name="Lipzen A."/>
            <person name="Sullivan W."/>
            <person name="Andreopoulos W.B."/>
            <person name="Clum A."/>
            <person name="Lindquist E."/>
            <person name="Daum C."/>
            <person name="Ramamoorthy G.K."/>
            <person name="Gryganskyi A."/>
            <person name="Culley D."/>
            <person name="Magnuson J.K."/>
            <person name="James T.Y."/>
            <person name="O'Malley M.A."/>
            <person name="Stajich J.E."/>
            <person name="Spatafora J.W."/>
            <person name="Visel A."/>
            <person name="Grigoriev I.V."/>
        </authorList>
    </citation>
    <scope>NUCLEOTIDE SEQUENCE [LARGE SCALE GENOMIC DNA]</scope>
    <source>
        <strain evidence="18">finn</strain>
    </source>
</reference>
<dbReference type="InterPro" id="IPR044893">
    <property type="entry name" value="RNA_pol_Rpb1_clamp_domain"/>
</dbReference>
<keyword evidence="6 14" id="KW-0548">Nucleotidyltransferase</keyword>